<comment type="caution">
    <text evidence="2">The sequence shown here is derived from an EMBL/GenBank/DDBJ whole genome shotgun (WGS) entry which is preliminary data.</text>
</comment>
<name>A0A3N2DZH0_9GAMM</name>
<dbReference type="Proteomes" id="UP000275394">
    <property type="component" value="Unassembled WGS sequence"/>
</dbReference>
<evidence type="ECO:0000256" key="1">
    <source>
        <dbReference type="SAM" id="MobiDB-lite"/>
    </source>
</evidence>
<sequence length="195" mass="20761">MGELVSMAEQFGGLPMDQLIGSPLKAACDAQVTLAAATSDFITNVGFENDKVRMVDFGFTKPENIGGKITNTDYKVSIPFISIVSVPTLQVTEVDVNFMMEVKSSFSENTSEKKDASVDTAVEAKFGPVSVSVKAHGSISSSKETQRQSDNSAKYDVSVKARQSGTPEGLSRVLDILQQCIVPIKADDATAQGTV</sequence>
<dbReference type="InterPro" id="IPR024510">
    <property type="entry name" value="DUF2589"/>
</dbReference>
<proteinExistence type="predicted"/>
<dbReference type="EMBL" id="RKHR01000003">
    <property type="protein sequence ID" value="ROS05224.1"/>
    <property type="molecule type" value="Genomic_DNA"/>
</dbReference>
<dbReference type="AlphaFoldDB" id="A0A3N2DZH0"/>
<feature type="compositionally biased region" description="Polar residues" evidence="1">
    <location>
        <begin position="138"/>
        <end position="152"/>
    </location>
</feature>
<organism evidence="2 3">
    <name type="scientific">Sinobacterium caligoides</name>
    <dbReference type="NCBI Taxonomy" id="933926"/>
    <lineage>
        <taxon>Bacteria</taxon>
        <taxon>Pseudomonadati</taxon>
        <taxon>Pseudomonadota</taxon>
        <taxon>Gammaproteobacteria</taxon>
        <taxon>Cellvibrionales</taxon>
        <taxon>Spongiibacteraceae</taxon>
        <taxon>Sinobacterium</taxon>
    </lineage>
</organism>
<dbReference type="OrthoDB" id="1043330at2"/>
<protein>
    <submittedName>
        <fullName evidence="2">Uncharacterized protein DUF2589</fullName>
    </submittedName>
</protein>
<keyword evidence="3" id="KW-1185">Reference proteome</keyword>
<dbReference type="Pfam" id="PF11655">
    <property type="entry name" value="DUF2589"/>
    <property type="match status" value="1"/>
</dbReference>
<evidence type="ECO:0000313" key="3">
    <source>
        <dbReference type="Proteomes" id="UP000275394"/>
    </source>
</evidence>
<dbReference type="RefSeq" id="WP_123711151.1">
    <property type="nucleotide sequence ID" value="NZ_RKHR01000003.1"/>
</dbReference>
<feature type="region of interest" description="Disordered" evidence="1">
    <location>
        <begin position="137"/>
        <end position="160"/>
    </location>
</feature>
<gene>
    <name evidence="2" type="ORF">EDC56_0754</name>
</gene>
<evidence type="ECO:0000313" key="2">
    <source>
        <dbReference type="EMBL" id="ROS05224.1"/>
    </source>
</evidence>
<reference evidence="2 3" key="1">
    <citation type="submission" date="2018-11" db="EMBL/GenBank/DDBJ databases">
        <title>Genomic Encyclopedia of Type Strains, Phase IV (KMG-IV): sequencing the most valuable type-strain genomes for metagenomic binning, comparative biology and taxonomic classification.</title>
        <authorList>
            <person name="Goeker M."/>
        </authorList>
    </citation>
    <scope>NUCLEOTIDE SEQUENCE [LARGE SCALE GENOMIC DNA]</scope>
    <source>
        <strain evidence="2 3">DSM 100316</strain>
    </source>
</reference>
<accession>A0A3N2DZH0</accession>